<sequence length="61" mass="7168">MLSLFPVVYCSRQKIQEPRYFHILINSVLISSEILMDDMVLHHTMVLFFMWISSSTLDGYA</sequence>
<dbReference type="EMBL" id="MN543575">
    <property type="protein sequence ID" value="QJX11968.1"/>
    <property type="molecule type" value="Genomic_DNA"/>
</dbReference>
<evidence type="ECO:0000313" key="1">
    <source>
        <dbReference type="EMBL" id="QJX11968.1"/>
    </source>
</evidence>
<protein>
    <submittedName>
        <fullName evidence="1">Uncharacterized protein</fullName>
    </submittedName>
</protein>
<reference evidence="1" key="1">
    <citation type="submission" date="2019-10" db="EMBL/GenBank/DDBJ databases">
        <title>Tracking microevolution events of conjugative virulence plasmid p15WZ-82_Vir during transmission.</title>
        <authorList>
            <person name="Yang X."/>
        </authorList>
    </citation>
    <scope>NUCLEOTIDE SEQUENCE</scope>
    <source>
        <strain evidence="1">GH44TC</strain>
        <plasmid evidence="1">pGH44TC_fusion</plasmid>
    </source>
</reference>
<geneLocation type="plasmid" evidence="1">
    <name>pGH44TC_fusion</name>
</geneLocation>
<name>A0A6M6A1F7_KLEPN</name>
<accession>A0A6M6A1F7</accession>
<organism evidence="1">
    <name type="scientific">Klebsiella pneumoniae</name>
    <dbReference type="NCBI Taxonomy" id="573"/>
    <lineage>
        <taxon>Bacteria</taxon>
        <taxon>Pseudomonadati</taxon>
        <taxon>Pseudomonadota</taxon>
        <taxon>Gammaproteobacteria</taxon>
        <taxon>Enterobacterales</taxon>
        <taxon>Enterobacteriaceae</taxon>
        <taxon>Klebsiella/Raoultella group</taxon>
        <taxon>Klebsiella</taxon>
        <taxon>Klebsiella pneumoniae complex</taxon>
    </lineage>
</organism>
<proteinExistence type="predicted"/>
<keyword evidence="1" id="KW-0614">Plasmid</keyword>
<dbReference type="AlphaFoldDB" id="A0A6M6A1F7"/>